<dbReference type="AlphaFoldDB" id="A0A3P3XIM2"/>
<dbReference type="PANTHER" id="PTHR42734">
    <property type="entry name" value="METAL TRANSPORT SYSTEM ATP-BINDING PROTEIN TM_0124-RELATED"/>
    <property type="match status" value="1"/>
</dbReference>
<organism evidence="7">
    <name type="scientific">uncultured spirochete</name>
    <dbReference type="NCBI Taxonomy" id="156406"/>
    <lineage>
        <taxon>Bacteria</taxon>
        <taxon>Pseudomonadati</taxon>
        <taxon>Spirochaetota</taxon>
        <taxon>Spirochaetia</taxon>
        <taxon>Spirochaetales</taxon>
        <taxon>environmental samples</taxon>
    </lineage>
</organism>
<keyword evidence="2" id="KW-0813">Transport</keyword>
<feature type="region of interest" description="Disordered" evidence="5">
    <location>
        <begin position="1"/>
        <end position="22"/>
    </location>
</feature>
<reference evidence="7" key="1">
    <citation type="submission" date="2017-02" db="EMBL/GenBank/DDBJ databases">
        <authorList>
            <person name="Regsiter A."/>
            <person name="William W."/>
        </authorList>
    </citation>
    <scope>NUCLEOTIDE SEQUENCE</scope>
    <source>
        <strain evidence="7">Bib</strain>
    </source>
</reference>
<keyword evidence="3" id="KW-0547">Nucleotide-binding</keyword>
<evidence type="ECO:0000256" key="1">
    <source>
        <dbReference type="ARBA" id="ARBA00005417"/>
    </source>
</evidence>
<dbReference type="SMART" id="SM00382">
    <property type="entry name" value="AAA"/>
    <property type="match status" value="1"/>
</dbReference>
<keyword evidence="4 7" id="KW-0067">ATP-binding</keyword>
<accession>A0A3P3XIM2</accession>
<dbReference type="EC" id="3.6.3.-" evidence="7"/>
<dbReference type="PROSITE" id="PS50893">
    <property type="entry name" value="ABC_TRANSPORTER_2"/>
    <property type="match status" value="1"/>
</dbReference>
<feature type="domain" description="ABC transporter" evidence="6">
    <location>
        <begin position="25"/>
        <end position="263"/>
    </location>
</feature>
<evidence type="ECO:0000256" key="5">
    <source>
        <dbReference type="SAM" id="MobiDB-lite"/>
    </source>
</evidence>
<evidence type="ECO:0000313" key="7">
    <source>
        <dbReference type="EMBL" id="SLM12860.1"/>
    </source>
</evidence>
<dbReference type="Gene3D" id="3.40.50.300">
    <property type="entry name" value="P-loop containing nucleotide triphosphate hydrolases"/>
    <property type="match status" value="1"/>
</dbReference>
<dbReference type="EMBL" id="FWDM01000019">
    <property type="protein sequence ID" value="SLM12860.1"/>
    <property type="molecule type" value="Genomic_DNA"/>
</dbReference>
<proteinExistence type="inferred from homology"/>
<protein>
    <submittedName>
        <fullName evidence="7">Putative Zinc import ATP-binding protein ZnuC</fullName>
        <ecNumber evidence="7">3.6.3.-</ecNumber>
    </submittedName>
</protein>
<dbReference type="InterPro" id="IPR003593">
    <property type="entry name" value="AAA+_ATPase"/>
</dbReference>
<name>A0A3P3XIM2_9SPIR</name>
<evidence type="ECO:0000256" key="4">
    <source>
        <dbReference type="ARBA" id="ARBA00022840"/>
    </source>
</evidence>
<comment type="similarity">
    <text evidence="1">Belongs to the ABC transporter superfamily.</text>
</comment>
<dbReference type="InterPro" id="IPR027417">
    <property type="entry name" value="P-loop_NTPase"/>
</dbReference>
<evidence type="ECO:0000256" key="2">
    <source>
        <dbReference type="ARBA" id="ARBA00022448"/>
    </source>
</evidence>
<keyword evidence="7" id="KW-0378">Hydrolase</keyword>
<dbReference type="GO" id="GO:0005524">
    <property type="term" value="F:ATP binding"/>
    <property type="evidence" value="ECO:0007669"/>
    <property type="project" value="UniProtKB-KW"/>
</dbReference>
<dbReference type="PROSITE" id="PS00211">
    <property type="entry name" value="ABC_TRANSPORTER_1"/>
    <property type="match status" value="1"/>
</dbReference>
<sequence length="263" mass="28516">MLDDTSMPGDMPTPGDMRPANPPLLSAKNLSIGYKRSEPVVRNICIDLTARTQRRTVIGFVGPNGAGKTTLLKTCLGLLPPLDGELRLLGVDTRTAAFAQTRKKLAYIPQNRPEGNSGQLRISVREAVSFGRLGKLGLTGRFGRLDREAVEAAIAYCGLEDIADKAVQDLSGGQFQRVSIARAMAAEPALYLFDEPGSYLDEEGQKAMRTLIHSIAKSGVPLILVTHDRRLVKLCDAVIVFRKGTAQLLNTSAFLAETRGREI</sequence>
<gene>
    <name evidence="7" type="ORF">SPIROBIBN47_260083</name>
</gene>
<dbReference type="SUPFAM" id="SSF52540">
    <property type="entry name" value="P-loop containing nucleoside triphosphate hydrolases"/>
    <property type="match status" value="1"/>
</dbReference>
<evidence type="ECO:0000259" key="6">
    <source>
        <dbReference type="PROSITE" id="PS50893"/>
    </source>
</evidence>
<dbReference type="PANTHER" id="PTHR42734:SF5">
    <property type="entry name" value="IRON TRANSPORT SYSTEM ATP-BINDING PROTEIN HI_0361-RELATED"/>
    <property type="match status" value="1"/>
</dbReference>
<dbReference type="InterPro" id="IPR050153">
    <property type="entry name" value="Metal_Ion_Import_ABC"/>
</dbReference>
<dbReference type="InterPro" id="IPR003439">
    <property type="entry name" value="ABC_transporter-like_ATP-bd"/>
</dbReference>
<dbReference type="GO" id="GO:0016887">
    <property type="term" value="F:ATP hydrolysis activity"/>
    <property type="evidence" value="ECO:0007669"/>
    <property type="project" value="InterPro"/>
</dbReference>
<evidence type="ECO:0000256" key="3">
    <source>
        <dbReference type="ARBA" id="ARBA00022741"/>
    </source>
</evidence>
<dbReference type="InterPro" id="IPR017871">
    <property type="entry name" value="ABC_transporter-like_CS"/>
</dbReference>
<dbReference type="Pfam" id="PF00005">
    <property type="entry name" value="ABC_tran"/>
    <property type="match status" value="1"/>
</dbReference>